<accession>A0A2T0MTG4</accession>
<dbReference type="Proteomes" id="UP000238312">
    <property type="component" value="Unassembled WGS sequence"/>
</dbReference>
<evidence type="ECO:0000313" key="5">
    <source>
        <dbReference type="EMBL" id="PRX61895.1"/>
    </source>
</evidence>
<feature type="compositionally biased region" description="Low complexity" evidence="3">
    <location>
        <begin position="257"/>
        <end position="270"/>
    </location>
</feature>
<dbReference type="InterPro" id="IPR015422">
    <property type="entry name" value="PyrdxlP-dep_Trfase_small"/>
</dbReference>
<dbReference type="InterPro" id="IPR015421">
    <property type="entry name" value="PyrdxlP-dep_Trfase_major"/>
</dbReference>
<dbReference type="InterPro" id="IPR000192">
    <property type="entry name" value="Aminotrans_V_dom"/>
</dbReference>
<dbReference type="EMBL" id="PVNG01000014">
    <property type="protein sequence ID" value="PRX61895.1"/>
    <property type="molecule type" value="Genomic_DNA"/>
</dbReference>
<dbReference type="PANTHER" id="PTHR43586">
    <property type="entry name" value="CYSTEINE DESULFURASE"/>
    <property type="match status" value="1"/>
</dbReference>
<gene>
    <name evidence="5" type="ORF">B0I32_114264</name>
</gene>
<dbReference type="InterPro" id="IPR015424">
    <property type="entry name" value="PyrdxlP-dep_Trfase"/>
</dbReference>
<evidence type="ECO:0000256" key="1">
    <source>
        <dbReference type="ARBA" id="ARBA00001933"/>
    </source>
</evidence>
<dbReference type="RefSeq" id="WP_245956136.1">
    <property type="nucleotide sequence ID" value="NZ_PVNG01000014.1"/>
</dbReference>
<keyword evidence="2" id="KW-0663">Pyridoxal phosphate</keyword>
<dbReference type="PANTHER" id="PTHR43586:SF8">
    <property type="entry name" value="CYSTEINE DESULFURASE 1, CHLOROPLASTIC"/>
    <property type="match status" value="1"/>
</dbReference>
<dbReference type="SUPFAM" id="SSF53383">
    <property type="entry name" value="PLP-dependent transferases"/>
    <property type="match status" value="1"/>
</dbReference>
<evidence type="ECO:0000256" key="2">
    <source>
        <dbReference type="ARBA" id="ARBA00022898"/>
    </source>
</evidence>
<dbReference type="AlphaFoldDB" id="A0A2T0MTG4"/>
<dbReference type="GO" id="GO:0016829">
    <property type="term" value="F:lyase activity"/>
    <property type="evidence" value="ECO:0007669"/>
    <property type="project" value="UniProtKB-KW"/>
</dbReference>
<feature type="region of interest" description="Disordered" evidence="3">
    <location>
        <begin position="250"/>
        <end position="298"/>
    </location>
</feature>
<comment type="caution">
    <text evidence="5">The sequence shown here is derived from an EMBL/GenBank/DDBJ whole genome shotgun (WGS) entry which is preliminary data.</text>
</comment>
<dbReference type="Gene3D" id="3.90.1150.10">
    <property type="entry name" value="Aspartate Aminotransferase, domain 1"/>
    <property type="match status" value="1"/>
</dbReference>
<keyword evidence="6" id="KW-1185">Reference proteome</keyword>
<dbReference type="NCBIfam" id="TIGR04343">
    <property type="entry name" value="egtE_PLP_lyase"/>
    <property type="match status" value="1"/>
</dbReference>
<organism evidence="5 6">
    <name type="scientific">Nonomuraea fuscirosea</name>
    <dbReference type="NCBI Taxonomy" id="1291556"/>
    <lineage>
        <taxon>Bacteria</taxon>
        <taxon>Bacillati</taxon>
        <taxon>Actinomycetota</taxon>
        <taxon>Actinomycetes</taxon>
        <taxon>Streptosporangiales</taxon>
        <taxon>Streptosporangiaceae</taxon>
        <taxon>Nonomuraea</taxon>
    </lineage>
</organism>
<keyword evidence="5" id="KW-0456">Lyase</keyword>
<dbReference type="InterPro" id="IPR027563">
    <property type="entry name" value="EgtE"/>
</dbReference>
<comment type="cofactor">
    <cofactor evidence="1">
        <name>pyridoxal 5'-phosphate</name>
        <dbReference type="ChEBI" id="CHEBI:597326"/>
    </cofactor>
</comment>
<evidence type="ECO:0000256" key="3">
    <source>
        <dbReference type="SAM" id="MobiDB-lite"/>
    </source>
</evidence>
<sequence length="433" mass="45045">MTVSPAIGRVGAAWRAARSVTPAGHLDAAGCNVPSDRVLDAVTAHLRRERELGGYRAAPDLTGARASLAALVDAEPGDVAFLESGTEAMAALLGGWRLGPGSRVGCTRAEYGSTFMLLRRLAARRGWRLIELPLDGAGRLDPDGLRARLRSSLDLVVLSHVGSHHGVVQPAAEAGALCRAAGVPFVLDVCQSLGHVEVRGTEASAYVGTSRKWLAGPRGVGFLIIPGLTDTMDTLAPTLAGHIWNDPSEPWGGLGESWGESGESGKSWNSRLESWGDRGSSWGESPESWDGPAVGEASRPVPGAARFETSEAAVAARAGLGVAVREHHELGPPAVHAHLAELGRTARGLLDGAGGWRVAEPLDEPSALVTLSPPPDDTAARAAARADEASLLVGVVPVARAPLHLREPVLRVSPPPGTPVETFEALARVLSTH</sequence>
<dbReference type="Gene3D" id="3.40.640.10">
    <property type="entry name" value="Type I PLP-dependent aspartate aminotransferase-like (Major domain)"/>
    <property type="match status" value="1"/>
</dbReference>
<dbReference type="Pfam" id="PF00266">
    <property type="entry name" value="Aminotran_5"/>
    <property type="match status" value="1"/>
</dbReference>
<name>A0A2T0MTG4_9ACTN</name>
<proteinExistence type="predicted"/>
<evidence type="ECO:0000313" key="6">
    <source>
        <dbReference type="Proteomes" id="UP000238312"/>
    </source>
</evidence>
<protein>
    <submittedName>
        <fullName evidence="5">Pyridoxal 5-phosphate dependent beta-lyase</fullName>
    </submittedName>
</protein>
<reference evidence="5 6" key="1">
    <citation type="submission" date="2018-03" db="EMBL/GenBank/DDBJ databases">
        <title>Genomic Encyclopedia of Type Strains, Phase III (KMG-III): the genomes of soil and plant-associated and newly described type strains.</title>
        <authorList>
            <person name="Whitman W."/>
        </authorList>
    </citation>
    <scope>NUCLEOTIDE SEQUENCE [LARGE SCALE GENOMIC DNA]</scope>
    <source>
        <strain evidence="5 6">CGMCC 4.7104</strain>
    </source>
</reference>
<feature type="domain" description="Aminotransferase class V" evidence="4">
    <location>
        <begin position="54"/>
        <end position="227"/>
    </location>
</feature>
<evidence type="ECO:0000259" key="4">
    <source>
        <dbReference type="Pfam" id="PF00266"/>
    </source>
</evidence>